<dbReference type="GO" id="GO:0005634">
    <property type="term" value="C:nucleus"/>
    <property type="evidence" value="ECO:0007669"/>
    <property type="project" value="UniProtKB-SubCell"/>
</dbReference>
<feature type="domain" description="MADS-box" evidence="7">
    <location>
        <begin position="1"/>
        <end position="61"/>
    </location>
</feature>
<dbReference type="SMART" id="SM00432">
    <property type="entry name" value="MADS"/>
    <property type="match status" value="1"/>
</dbReference>
<dbReference type="PROSITE" id="PS00350">
    <property type="entry name" value="MADS_BOX_1"/>
    <property type="match status" value="1"/>
</dbReference>
<evidence type="ECO:0000256" key="3">
    <source>
        <dbReference type="ARBA" id="ARBA00023125"/>
    </source>
</evidence>
<name>D3XL48_PACTE</name>
<evidence type="ECO:0000256" key="5">
    <source>
        <dbReference type="ARBA" id="ARBA00023242"/>
    </source>
</evidence>
<keyword evidence="2" id="KW-0805">Transcription regulation</keyword>
<dbReference type="Pfam" id="PF00319">
    <property type="entry name" value="SRF-TF"/>
    <property type="match status" value="1"/>
</dbReference>
<dbReference type="InterPro" id="IPR033896">
    <property type="entry name" value="MEF2-like_N"/>
</dbReference>
<keyword evidence="6" id="KW-0175">Coiled coil</keyword>
<organism evidence="9">
    <name type="scientific">Pachysandra terminalis</name>
    <name type="common">Carpet box</name>
    <dbReference type="NCBI Taxonomy" id="74825"/>
    <lineage>
        <taxon>Eukaryota</taxon>
        <taxon>Viridiplantae</taxon>
        <taxon>Streptophyta</taxon>
        <taxon>Embryophyta</taxon>
        <taxon>Tracheophyta</taxon>
        <taxon>Spermatophyta</taxon>
        <taxon>Magnoliopsida</taxon>
        <taxon>Buxales</taxon>
        <taxon>Buxaceae</taxon>
        <taxon>Pachysandra</taxon>
    </lineage>
</organism>
<comment type="subcellular location">
    <subcellularLocation>
        <location evidence="1">Nucleus</location>
    </subcellularLocation>
</comment>
<dbReference type="InterPro" id="IPR002487">
    <property type="entry name" value="TF_Kbox"/>
</dbReference>
<keyword evidence="5" id="KW-0539">Nucleus</keyword>
<evidence type="ECO:0000259" key="7">
    <source>
        <dbReference type="PROSITE" id="PS50066"/>
    </source>
</evidence>
<dbReference type="GO" id="GO:0045944">
    <property type="term" value="P:positive regulation of transcription by RNA polymerase II"/>
    <property type="evidence" value="ECO:0007669"/>
    <property type="project" value="InterPro"/>
</dbReference>
<dbReference type="PROSITE" id="PS51297">
    <property type="entry name" value="K_BOX"/>
    <property type="match status" value="1"/>
</dbReference>
<proteinExistence type="evidence at transcript level"/>
<accession>D3XL48</accession>
<keyword evidence="4" id="KW-0804">Transcription</keyword>
<dbReference type="PRINTS" id="PR00404">
    <property type="entry name" value="MADSDOMAIN"/>
</dbReference>
<dbReference type="AlphaFoldDB" id="D3XL48"/>
<evidence type="ECO:0000256" key="2">
    <source>
        <dbReference type="ARBA" id="ARBA00023015"/>
    </source>
</evidence>
<dbReference type="GO" id="GO:0003700">
    <property type="term" value="F:DNA-binding transcription factor activity"/>
    <property type="evidence" value="ECO:0007669"/>
    <property type="project" value="InterPro"/>
</dbReference>
<evidence type="ECO:0000259" key="8">
    <source>
        <dbReference type="PROSITE" id="PS51297"/>
    </source>
</evidence>
<dbReference type="PANTHER" id="PTHR48019">
    <property type="entry name" value="SERUM RESPONSE FACTOR HOMOLOG"/>
    <property type="match status" value="1"/>
</dbReference>
<dbReference type="InterPro" id="IPR036879">
    <property type="entry name" value="TF_MADSbox_sf"/>
</dbReference>
<feature type="coiled-coil region" evidence="6">
    <location>
        <begin position="84"/>
        <end position="141"/>
    </location>
</feature>
<dbReference type="EMBL" id="GU357454">
    <property type="protein sequence ID" value="ADC79700.1"/>
    <property type="molecule type" value="mRNA"/>
</dbReference>
<protein>
    <submittedName>
        <fullName evidence="9">APETALA3-like protein</fullName>
    </submittedName>
</protein>
<dbReference type="Gene3D" id="3.40.1810.10">
    <property type="entry name" value="Transcription factor, MADS-box"/>
    <property type="match status" value="1"/>
</dbReference>
<dbReference type="SUPFAM" id="SSF55455">
    <property type="entry name" value="SRF-like"/>
    <property type="match status" value="1"/>
</dbReference>
<sequence>MGRGKIEIKRIENTTNRQVTYSKRRNGIFKKALELSVLCDAKVSIIMVATNRKLHEYTSPHTTTKELYDLYKKASGKSLWNSHYERMNDNLNKLKEINNKLRTEIRQRMDEDLNELRLDELRGLEQNMEECLKNIRDRKEHQLRNQIGTSKKKTRNAEEINRKLIRRLDGMDDDSQYGLEDDGVDDEPAIALTNGNSHIFAFRLQPNQPNLHNEGGYGFHNLHHA</sequence>
<dbReference type="Pfam" id="PF01486">
    <property type="entry name" value="K-box"/>
    <property type="match status" value="1"/>
</dbReference>
<dbReference type="PROSITE" id="PS50066">
    <property type="entry name" value="MADS_BOX_2"/>
    <property type="match status" value="1"/>
</dbReference>
<evidence type="ECO:0000256" key="1">
    <source>
        <dbReference type="ARBA" id="ARBA00004123"/>
    </source>
</evidence>
<evidence type="ECO:0000256" key="4">
    <source>
        <dbReference type="ARBA" id="ARBA00023163"/>
    </source>
</evidence>
<evidence type="ECO:0000313" key="9">
    <source>
        <dbReference type="EMBL" id="ADC79700.1"/>
    </source>
</evidence>
<dbReference type="InterPro" id="IPR002100">
    <property type="entry name" value="TF_MADSbox"/>
</dbReference>
<dbReference type="GO" id="GO:0046983">
    <property type="term" value="F:protein dimerization activity"/>
    <property type="evidence" value="ECO:0007669"/>
    <property type="project" value="InterPro"/>
</dbReference>
<gene>
    <name evidence="9" type="primary">AP3_1</name>
</gene>
<keyword evidence="3" id="KW-0238">DNA-binding</keyword>
<evidence type="ECO:0000256" key="6">
    <source>
        <dbReference type="SAM" id="Coils"/>
    </source>
</evidence>
<dbReference type="CDD" id="cd00265">
    <property type="entry name" value="MADS_MEF2_like"/>
    <property type="match status" value="1"/>
</dbReference>
<feature type="domain" description="K-box" evidence="8">
    <location>
        <begin position="84"/>
        <end position="174"/>
    </location>
</feature>
<reference evidence="9" key="1">
    <citation type="journal article" date="2010" name="Mol. Biol. Evol.">
        <title>Interactions among proteins of floral MADS-box genes in basal eudicots: implications for evolution of the regulatory network for flower development.</title>
        <authorList>
            <person name="Liu C."/>
            <person name="Zhang J."/>
            <person name="Zhang N."/>
            <person name="Shan H."/>
            <person name="Su K."/>
            <person name="Zhang J."/>
            <person name="Meng Z."/>
            <person name="Kong H."/>
            <person name="Chen Z."/>
        </authorList>
    </citation>
    <scope>NUCLEOTIDE SEQUENCE</scope>
    <source>
        <tissue evidence="9">Flower</tissue>
    </source>
</reference>
<dbReference type="GO" id="GO:0000977">
    <property type="term" value="F:RNA polymerase II transcription regulatory region sequence-specific DNA binding"/>
    <property type="evidence" value="ECO:0007669"/>
    <property type="project" value="InterPro"/>
</dbReference>
<dbReference type="InterPro" id="IPR050142">
    <property type="entry name" value="MADS-box/MEF2_TF"/>
</dbReference>